<feature type="domain" description="Creatinase N-terminal" evidence="2">
    <location>
        <begin position="13"/>
        <end position="136"/>
    </location>
</feature>
<dbReference type="GO" id="GO:0008235">
    <property type="term" value="F:metalloexopeptidase activity"/>
    <property type="evidence" value="ECO:0007669"/>
    <property type="project" value="UniProtKB-ARBA"/>
</dbReference>
<dbReference type="OrthoDB" id="9806388at2"/>
<dbReference type="InterPro" id="IPR036005">
    <property type="entry name" value="Creatinase/aminopeptidase-like"/>
</dbReference>
<dbReference type="InterPro" id="IPR000994">
    <property type="entry name" value="Pept_M24"/>
</dbReference>
<proteinExistence type="predicted"/>
<comment type="caution">
    <text evidence="3">The sequence shown here is derived from an EMBL/GenBank/DDBJ whole genome shotgun (WGS) entry which is preliminary data.</text>
</comment>
<dbReference type="PANTHER" id="PTHR46112:SF2">
    <property type="entry name" value="XAA-PRO AMINOPEPTIDASE P-RELATED"/>
    <property type="match status" value="1"/>
</dbReference>
<dbReference type="EMBL" id="QKZK01000027">
    <property type="protein sequence ID" value="PZX13050.1"/>
    <property type="molecule type" value="Genomic_DNA"/>
</dbReference>
<protein>
    <submittedName>
        <fullName evidence="3">Xaa-Pro aminopeptidase</fullName>
    </submittedName>
</protein>
<keyword evidence="4" id="KW-1185">Reference proteome</keyword>
<evidence type="ECO:0000259" key="1">
    <source>
        <dbReference type="Pfam" id="PF00557"/>
    </source>
</evidence>
<evidence type="ECO:0000313" key="3">
    <source>
        <dbReference type="EMBL" id="PZX13050.1"/>
    </source>
</evidence>
<dbReference type="Gene3D" id="3.90.230.10">
    <property type="entry name" value="Creatinase/methionine aminopeptidase superfamily"/>
    <property type="match status" value="1"/>
</dbReference>
<accession>A0A2W7MZ06</accession>
<dbReference type="PRINTS" id="PR00599">
    <property type="entry name" value="MAPEPTIDASE"/>
</dbReference>
<sequence length="397" mass="44380">MSFQVPTHELTQRMQGFRQLMDKTHPQWELAVVFSKINQYYFTGTMQEGMLLIPRHDEAILWVRRSFERAQDESLFPDIRPMESYRDAARHYGTMPNTIFMEREFVPLAMYDRFKKYFTVNESVGIDALIGTLRAVKSPYELDLMRQSGAIHQRVLEDLVPSILREGMSEVDLAVALYGLLMQEGHQGLVRFAMFDTEMVFGHIAFGESSLYPTSFNGPGGNTGIGPAIPLIGSPSRKLKRGDLIFLDVGCGIQGYHTDKTMTYMFGDAISDEAQSRHRQCVELQNRMASQLKPGSIPSHIYETVMASLMPDFMDNFMGFGNRTVKFLGHGIGLTIDEIPVIAKGFDAPLTEGMVIALEPKRGVPGVGMVGIENTFIVTPHGGECITGNHPGLMLVP</sequence>
<dbReference type="GO" id="GO:0004177">
    <property type="term" value="F:aminopeptidase activity"/>
    <property type="evidence" value="ECO:0007669"/>
    <property type="project" value="UniProtKB-KW"/>
</dbReference>
<dbReference type="SUPFAM" id="SSF53092">
    <property type="entry name" value="Creatinase/prolidase N-terminal domain"/>
    <property type="match status" value="1"/>
</dbReference>
<dbReference type="InterPro" id="IPR050659">
    <property type="entry name" value="Peptidase_M24B"/>
</dbReference>
<evidence type="ECO:0000259" key="2">
    <source>
        <dbReference type="Pfam" id="PF01321"/>
    </source>
</evidence>
<reference evidence="3 4" key="1">
    <citation type="submission" date="2018-06" db="EMBL/GenBank/DDBJ databases">
        <title>Genomic Encyclopedia of Archaeal and Bacterial Type Strains, Phase II (KMG-II): from individual species to whole genera.</title>
        <authorList>
            <person name="Goeker M."/>
        </authorList>
    </citation>
    <scope>NUCLEOTIDE SEQUENCE [LARGE SCALE GENOMIC DNA]</scope>
    <source>
        <strain evidence="3 4">DSM 6779</strain>
    </source>
</reference>
<dbReference type="PANTHER" id="PTHR46112">
    <property type="entry name" value="AMINOPEPTIDASE"/>
    <property type="match status" value="1"/>
</dbReference>
<gene>
    <name evidence="3" type="ORF">LX69_02710</name>
</gene>
<dbReference type="RefSeq" id="WP_111446545.1">
    <property type="nucleotide sequence ID" value="NZ_QKZK01000027.1"/>
</dbReference>
<dbReference type="InterPro" id="IPR029149">
    <property type="entry name" value="Creatin/AminoP/Spt16_N"/>
</dbReference>
<dbReference type="Gene3D" id="3.40.350.10">
    <property type="entry name" value="Creatinase/prolidase N-terminal domain"/>
    <property type="match status" value="1"/>
</dbReference>
<evidence type="ECO:0000313" key="4">
    <source>
        <dbReference type="Proteomes" id="UP000249239"/>
    </source>
</evidence>
<name>A0A2W7MZ06_9BACT</name>
<dbReference type="AlphaFoldDB" id="A0A2W7MZ06"/>
<dbReference type="Proteomes" id="UP000249239">
    <property type="component" value="Unassembled WGS sequence"/>
</dbReference>
<organism evidence="3 4">
    <name type="scientific">Breznakibacter xylanolyticus</name>
    <dbReference type="NCBI Taxonomy" id="990"/>
    <lineage>
        <taxon>Bacteria</taxon>
        <taxon>Pseudomonadati</taxon>
        <taxon>Bacteroidota</taxon>
        <taxon>Bacteroidia</taxon>
        <taxon>Marinilabiliales</taxon>
        <taxon>Marinilabiliaceae</taxon>
        <taxon>Breznakibacter</taxon>
    </lineage>
</organism>
<dbReference type="InterPro" id="IPR001714">
    <property type="entry name" value="Pept_M24_MAP"/>
</dbReference>
<dbReference type="CDD" id="cd01066">
    <property type="entry name" value="APP_MetAP"/>
    <property type="match status" value="1"/>
</dbReference>
<dbReference type="Pfam" id="PF00557">
    <property type="entry name" value="Peptidase_M24"/>
    <property type="match status" value="1"/>
</dbReference>
<feature type="domain" description="Peptidase M24" evidence="1">
    <location>
        <begin position="144"/>
        <end position="379"/>
    </location>
</feature>
<keyword evidence="3" id="KW-0031">Aminopeptidase</keyword>
<dbReference type="InterPro" id="IPR000587">
    <property type="entry name" value="Creatinase_N"/>
</dbReference>
<keyword evidence="3" id="KW-0645">Protease</keyword>
<dbReference type="SUPFAM" id="SSF55920">
    <property type="entry name" value="Creatinase/aminopeptidase"/>
    <property type="match status" value="1"/>
</dbReference>
<dbReference type="Pfam" id="PF01321">
    <property type="entry name" value="Creatinase_N"/>
    <property type="match status" value="1"/>
</dbReference>
<keyword evidence="3" id="KW-0378">Hydrolase</keyword>